<keyword evidence="4" id="KW-0694">RNA-binding</keyword>
<geneLocation type="chloroplast" evidence="6"/>
<sequence>MVTDTISDFLTRIRNATLIKSQRVSVPNTKSNLQIAQLLQYEGFIDSCQLQDTELIIQLKYQGREQKSCITNLKRLSKPGRRIYAKSKDLPRVLGGMGILILSTSSGLITDRQARAAKIGGELICSVW</sequence>
<comment type="subunit">
    <text evidence="4">Part of the 30S ribosomal subunit.</text>
</comment>
<evidence type="ECO:0000256" key="4">
    <source>
        <dbReference type="HAMAP-Rule" id="MF_01302"/>
    </source>
</evidence>
<evidence type="ECO:0000256" key="5">
    <source>
        <dbReference type="RuleBase" id="RU003660"/>
    </source>
</evidence>
<dbReference type="Gene3D" id="3.30.1370.30">
    <property type="match status" value="1"/>
</dbReference>
<keyword evidence="6" id="KW-0934">Plastid</keyword>
<dbReference type="InterPro" id="IPR000630">
    <property type="entry name" value="Ribosomal_uS8"/>
</dbReference>
<dbReference type="AlphaFoldDB" id="A0A097KLY4"/>
<dbReference type="PROSITE" id="PS00053">
    <property type="entry name" value="RIBOSOMAL_S8"/>
    <property type="match status" value="1"/>
</dbReference>
<evidence type="ECO:0000256" key="3">
    <source>
        <dbReference type="ARBA" id="ARBA00023274"/>
    </source>
</evidence>
<comment type="similarity">
    <text evidence="1 4 5">Belongs to the universal ribosomal protein uS8 family.</text>
</comment>
<evidence type="ECO:0000256" key="1">
    <source>
        <dbReference type="ARBA" id="ARBA00006471"/>
    </source>
</evidence>
<evidence type="ECO:0000313" key="6">
    <source>
        <dbReference type="EMBL" id="AIT94194.1"/>
    </source>
</evidence>
<keyword evidence="3 4" id="KW-0687">Ribonucleoprotein</keyword>
<dbReference type="GO" id="GO:0006412">
    <property type="term" value="P:translation"/>
    <property type="evidence" value="ECO:0007669"/>
    <property type="project" value="UniProtKB-UniRule"/>
</dbReference>
<dbReference type="EMBL" id="KM462870">
    <property type="protein sequence ID" value="AIT94194.1"/>
    <property type="molecule type" value="Genomic_DNA"/>
</dbReference>
<dbReference type="HAMAP" id="MF_01302_B">
    <property type="entry name" value="Ribosomal_uS8_B"/>
    <property type="match status" value="1"/>
</dbReference>
<keyword evidence="6" id="KW-0150">Chloroplast</keyword>
<keyword evidence="4" id="KW-0699">rRNA-binding</keyword>
<proteinExistence type="inferred from homology"/>
<dbReference type="InterPro" id="IPR047863">
    <property type="entry name" value="Ribosomal_uS8_CS"/>
</dbReference>
<comment type="function">
    <text evidence="4">One of the primary rRNA binding proteins, it binds directly to 16S rRNA central domain where it helps coordinate assembly of the platform of the 30S subunit.</text>
</comment>
<name>A0A097KLY4_9CHLO</name>
<evidence type="ECO:0000256" key="2">
    <source>
        <dbReference type="ARBA" id="ARBA00022980"/>
    </source>
</evidence>
<dbReference type="GO" id="GO:0009507">
    <property type="term" value="C:chloroplast"/>
    <property type="evidence" value="ECO:0007669"/>
    <property type="project" value="UniProtKB-SubCell"/>
</dbReference>
<protein>
    <recommendedName>
        <fullName evidence="4">Small ribosomal subunit protein uS8c</fullName>
    </recommendedName>
</protein>
<dbReference type="InterPro" id="IPR035987">
    <property type="entry name" value="Ribosomal_uS8_sf"/>
</dbReference>
<dbReference type="GO" id="GO:0003735">
    <property type="term" value="F:structural constituent of ribosome"/>
    <property type="evidence" value="ECO:0007669"/>
    <property type="project" value="InterPro"/>
</dbReference>
<dbReference type="GO" id="GO:0005840">
    <property type="term" value="C:ribosome"/>
    <property type="evidence" value="ECO:0007669"/>
    <property type="project" value="UniProtKB-KW"/>
</dbReference>
<dbReference type="PANTHER" id="PTHR11758">
    <property type="entry name" value="40S RIBOSOMAL PROTEIN S15A"/>
    <property type="match status" value="1"/>
</dbReference>
<dbReference type="NCBIfam" id="NF001109">
    <property type="entry name" value="PRK00136.1"/>
    <property type="match status" value="1"/>
</dbReference>
<dbReference type="FunFam" id="3.30.1490.10:FF:000001">
    <property type="entry name" value="30S ribosomal protein S8"/>
    <property type="match status" value="1"/>
</dbReference>
<keyword evidence="2 4" id="KW-0689">Ribosomal protein</keyword>
<dbReference type="SUPFAM" id="SSF56047">
    <property type="entry name" value="Ribosomal protein S8"/>
    <property type="match status" value="1"/>
</dbReference>
<dbReference type="GO" id="GO:0019843">
    <property type="term" value="F:rRNA binding"/>
    <property type="evidence" value="ECO:0007669"/>
    <property type="project" value="UniProtKB-UniRule"/>
</dbReference>
<dbReference type="GO" id="GO:1990904">
    <property type="term" value="C:ribonucleoprotein complex"/>
    <property type="evidence" value="ECO:0007669"/>
    <property type="project" value="UniProtKB-KW"/>
</dbReference>
<comment type="subcellular location">
    <subcellularLocation>
        <location evidence="4">Plastid</location>
        <location evidence="4">Chloroplast</location>
    </subcellularLocation>
</comment>
<accession>A0A097KLY4</accession>
<dbReference type="Gene3D" id="3.30.1490.10">
    <property type="match status" value="1"/>
</dbReference>
<dbReference type="Pfam" id="PF00410">
    <property type="entry name" value="Ribosomal_S8"/>
    <property type="match status" value="1"/>
</dbReference>
<organism evidence="6">
    <name type="scientific">Marsupiomonas sp. NIES 1824</name>
    <dbReference type="NCBI Taxonomy" id="1562198"/>
    <lineage>
        <taxon>Eukaryota</taxon>
        <taxon>Viridiplantae</taxon>
        <taxon>Chlorophyta</taxon>
        <taxon>core chlorophytes</taxon>
        <taxon>Pedinophyceae</taxon>
        <taxon>Marsupiomonadales</taxon>
        <taxon>Marsupiomonadaceae</taxon>
        <taxon>Marsupiomonas</taxon>
    </lineage>
</organism>
<reference evidence="6" key="1">
    <citation type="journal article" date="2014" name="BMC Evol. Biol.">
        <title>Chloroplast phylogenomic analysis resolves deep-level relationships within the green algal class Trebouxiophyceae.</title>
        <authorList>
            <person name="Lemieux C."/>
            <person name="Otis C."/>
            <person name="Turmel M."/>
        </authorList>
    </citation>
    <scope>NUCLEOTIDE SEQUENCE</scope>
</reference>
<gene>
    <name evidence="4 6" type="primary">rps8</name>
</gene>